<comment type="caution">
    <text evidence="5">The sequence shown here is derived from an EMBL/GenBank/DDBJ whole genome shotgun (WGS) entry which is preliminary data.</text>
</comment>
<protein>
    <submittedName>
        <fullName evidence="5">Class I SAM-dependent methyltransferase</fullName>
    </submittedName>
</protein>
<dbReference type="InterPro" id="IPR029063">
    <property type="entry name" value="SAM-dependent_MTases_sf"/>
</dbReference>
<dbReference type="RefSeq" id="WP_207976553.1">
    <property type="nucleotide sequence ID" value="NZ_JAGDEL010000004.1"/>
</dbReference>
<keyword evidence="6" id="KW-1185">Reference proteome</keyword>
<dbReference type="Pfam" id="PF08241">
    <property type="entry name" value="Methyltransf_11"/>
    <property type="match status" value="1"/>
</dbReference>
<sequence>MGNEKTNREIKERVKGQFGKNAEKYVTSETHAKGDDLSLMIDWLKPDTNWWVLDVATGGGHVTKKLAPYVYHVCTTDLTTKMLAEARKNISEKSVNVSYIEADAEKLPFLDETFDIVTCRIAAHHFPNPRMFLEESVRVLKKGGKLLLIDNIVPKDEKLDHFINKLEKLRDDSHVRCYQIEEWEGWAEDAGLQIEKSRIKKKVFDFPVWVRRTTESEEQVQMVEKHILQGEKKMQDYCGVVAMDKDIKSITIDEWMVLFKKE</sequence>
<evidence type="ECO:0000256" key="1">
    <source>
        <dbReference type="ARBA" id="ARBA00008361"/>
    </source>
</evidence>
<organism evidence="5 6">
    <name type="scientific">Metabacillus bambusae</name>
    <dbReference type="NCBI Taxonomy" id="2795218"/>
    <lineage>
        <taxon>Bacteria</taxon>
        <taxon>Bacillati</taxon>
        <taxon>Bacillota</taxon>
        <taxon>Bacilli</taxon>
        <taxon>Bacillales</taxon>
        <taxon>Bacillaceae</taxon>
        <taxon>Metabacillus</taxon>
    </lineage>
</organism>
<gene>
    <name evidence="5" type="ORF">I7822_07435</name>
</gene>
<dbReference type="SUPFAM" id="SSF53335">
    <property type="entry name" value="S-adenosyl-L-methionine-dependent methyltransferases"/>
    <property type="match status" value="1"/>
</dbReference>
<dbReference type="GO" id="GO:0008168">
    <property type="term" value="F:methyltransferase activity"/>
    <property type="evidence" value="ECO:0007669"/>
    <property type="project" value="UniProtKB-KW"/>
</dbReference>
<evidence type="ECO:0000313" key="5">
    <source>
        <dbReference type="EMBL" id="MBO1511497.1"/>
    </source>
</evidence>
<dbReference type="PANTHER" id="PTHR44942">
    <property type="entry name" value="METHYLTRANSF_11 DOMAIN-CONTAINING PROTEIN"/>
    <property type="match status" value="1"/>
</dbReference>
<dbReference type="InterPro" id="IPR013216">
    <property type="entry name" value="Methyltransf_11"/>
</dbReference>
<dbReference type="EMBL" id="JAGDEL010000004">
    <property type="protein sequence ID" value="MBO1511497.1"/>
    <property type="molecule type" value="Genomic_DNA"/>
</dbReference>
<reference evidence="5 6" key="1">
    <citation type="submission" date="2021-03" db="EMBL/GenBank/DDBJ databases">
        <title>Whole genome sequence of Metabacillus bambusae BG109.</title>
        <authorList>
            <person name="Jeong J.W."/>
        </authorList>
    </citation>
    <scope>NUCLEOTIDE SEQUENCE [LARGE SCALE GENOMIC DNA]</scope>
    <source>
        <strain evidence="5 6">BG109</strain>
    </source>
</reference>
<proteinExistence type="inferred from homology"/>
<dbReference type="CDD" id="cd02440">
    <property type="entry name" value="AdoMet_MTases"/>
    <property type="match status" value="1"/>
</dbReference>
<feature type="domain" description="Methyltransferase type 11" evidence="4">
    <location>
        <begin position="53"/>
        <end position="147"/>
    </location>
</feature>
<evidence type="ECO:0000256" key="3">
    <source>
        <dbReference type="ARBA" id="ARBA00022679"/>
    </source>
</evidence>
<dbReference type="Proteomes" id="UP000663981">
    <property type="component" value="Unassembled WGS sequence"/>
</dbReference>
<keyword evidence="3" id="KW-0808">Transferase</keyword>
<dbReference type="Gene3D" id="3.40.50.150">
    <property type="entry name" value="Vaccinia Virus protein VP39"/>
    <property type="match status" value="1"/>
</dbReference>
<keyword evidence="2 5" id="KW-0489">Methyltransferase</keyword>
<name>A0ABS3MZQ2_9BACI</name>
<accession>A0ABS3MZQ2</accession>
<evidence type="ECO:0000256" key="2">
    <source>
        <dbReference type="ARBA" id="ARBA00022603"/>
    </source>
</evidence>
<dbReference type="InterPro" id="IPR051052">
    <property type="entry name" value="Diverse_substrate_MTase"/>
</dbReference>
<dbReference type="PANTHER" id="PTHR44942:SF4">
    <property type="entry name" value="METHYLTRANSFERASE TYPE 11 DOMAIN-CONTAINING PROTEIN"/>
    <property type="match status" value="1"/>
</dbReference>
<dbReference type="GO" id="GO:0032259">
    <property type="term" value="P:methylation"/>
    <property type="evidence" value="ECO:0007669"/>
    <property type="project" value="UniProtKB-KW"/>
</dbReference>
<comment type="similarity">
    <text evidence="1">Belongs to the methyltransferase superfamily.</text>
</comment>
<evidence type="ECO:0000313" key="6">
    <source>
        <dbReference type="Proteomes" id="UP000663981"/>
    </source>
</evidence>
<evidence type="ECO:0000259" key="4">
    <source>
        <dbReference type="Pfam" id="PF08241"/>
    </source>
</evidence>